<proteinExistence type="predicted"/>
<dbReference type="SUPFAM" id="SSF47413">
    <property type="entry name" value="lambda repressor-like DNA-binding domains"/>
    <property type="match status" value="1"/>
</dbReference>
<organism evidence="3 4">
    <name type="scientific">Paenibacillus vini</name>
    <dbReference type="NCBI Taxonomy" id="1476024"/>
    <lineage>
        <taxon>Bacteria</taxon>
        <taxon>Bacillati</taxon>
        <taxon>Bacillota</taxon>
        <taxon>Bacilli</taxon>
        <taxon>Bacillales</taxon>
        <taxon>Paenibacillaceae</taxon>
        <taxon>Paenibacillus</taxon>
    </lineage>
</organism>
<evidence type="ECO:0000313" key="4">
    <source>
        <dbReference type="Proteomes" id="UP000679992"/>
    </source>
</evidence>
<accession>A0ABQ4MAD9</accession>
<dbReference type="EMBL" id="BOSL01000005">
    <property type="protein sequence ID" value="GIP52942.1"/>
    <property type="molecule type" value="Genomic_DNA"/>
</dbReference>
<dbReference type="PANTHER" id="PTHR46797">
    <property type="entry name" value="HTH-TYPE TRANSCRIPTIONAL REGULATOR"/>
    <property type="match status" value="1"/>
</dbReference>
<evidence type="ECO:0000256" key="1">
    <source>
        <dbReference type="ARBA" id="ARBA00023125"/>
    </source>
</evidence>
<gene>
    <name evidence="3" type="ORF">J42TS3_19770</name>
</gene>
<keyword evidence="1" id="KW-0238">DNA-binding</keyword>
<dbReference type="SMART" id="SM00530">
    <property type="entry name" value="HTH_XRE"/>
    <property type="match status" value="1"/>
</dbReference>
<dbReference type="PANTHER" id="PTHR46797:SF1">
    <property type="entry name" value="METHYLPHOSPHONATE SYNTHASE"/>
    <property type="match status" value="1"/>
</dbReference>
<dbReference type="RefSeq" id="WP_213654624.1">
    <property type="nucleotide sequence ID" value="NZ_BOSL01000005.1"/>
</dbReference>
<dbReference type="CDD" id="cd00093">
    <property type="entry name" value="HTH_XRE"/>
    <property type="match status" value="1"/>
</dbReference>
<dbReference type="Pfam" id="PF01381">
    <property type="entry name" value="HTH_3"/>
    <property type="match status" value="1"/>
</dbReference>
<sequence length="160" mass="18079">MADVAKQNDAGADEERGAVFSVSENFGVLLRHYRVKVKDWTLKKLAEESQMSESYINRLEKNSRSCPSVPTVIRLADALGIPYDVLMATTFQPVESNKEVALADLLIQSNFVINGQKLGKDAKATLVRINEFLCDCEWNSSKNRDLFRLSEMIDEFKETI</sequence>
<dbReference type="Proteomes" id="UP000679992">
    <property type="component" value="Unassembled WGS sequence"/>
</dbReference>
<comment type="caution">
    <text evidence="3">The sequence shown here is derived from an EMBL/GenBank/DDBJ whole genome shotgun (WGS) entry which is preliminary data.</text>
</comment>
<dbReference type="PROSITE" id="PS50943">
    <property type="entry name" value="HTH_CROC1"/>
    <property type="match status" value="1"/>
</dbReference>
<feature type="domain" description="HTH cro/C1-type" evidence="2">
    <location>
        <begin position="30"/>
        <end position="86"/>
    </location>
</feature>
<dbReference type="InterPro" id="IPR010982">
    <property type="entry name" value="Lambda_DNA-bd_dom_sf"/>
</dbReference>
<dbReference type="InterPro" id="IPR050807">
    <property type="entry name" value="TransReg_Diox_bact_type"/>
</dbReference>
<evidence type="ECO:0000259" key="2">
    <source>
        <dbReference type="PROSITE" id="PS50943"/>
    </source>
</evidence>
<dbReference type="InterPro" id="IPR001387">
    <property type="entry name" value="Cro/C1-type_HTH"/>
</dbReference>
<keyword evidence="4" id="KW-1185">Reference proteome</keyword>
<dbReference type="Gene3D" id="1.10.260.40">
    <property type="entry name" value="lambda repressor-like DNA-binding domains"/>
    <property type="match status" value="1"/>
</dbReference>
<name>A0ABQ4MAD9_9BACL</name>
<protein>
    <recommendedName>
        <fullName evidence="2">HTH cro/C1-type domain-containing protein</fullName>
    </recommendedName>
</protein>
<evidence type="ECO:0000313" key="3">
    <source>
        <dbReference type="EMBL" id="GIP52942.1"/>
    </source>
</evidence>
<reference evidence="3 4" key="1">
    <citation type="submission" date="2021-03" db="EMBL/GenBank/DDBJ databases">
        <title>Antimicrobial resistance genes in bacteria isolated from Japanese honey, and their potential for conferring macrolide and lincosamide resistance in the American foulbrood pathogen Paenibacillus larvae.</title>
        <authorList>
            <person name="Okamoto M."/>
            <person name="Kumagai M."/>
            <person name="Kanamori H."/>
            <person name="Takamatsu D."/>
        </authorList>
    </citation>
    <scope>NUCLEOTIDE SEQUENCE [LARGE SCALE GENOMIC DNA]</scope>
    <source>
        <strain evidence="3 4">J42TS3</strain>
    </source>
</reference>